<dbReference type="Gene3D" id="3.10.450.160">
    <property type="entry name" value="inner membrane protein cigr"/>
    <property type="match status" value="1"/>
</dbReference>
<feature type="compositionally biased region" description="Low complexity" evidence="1">
    <location>
        <begin position="41"/>
        <end position="59"/>
    </location>
</feature>
<evidence type="ECO:0000313" key="3">
    <source>
        <dbReference type="EMBL" id="MCL6683754.1"/>
    </source>
</evidence>
<reference evidence="3" key="1">
    <citation type="submission" date="2022-05" db="EMBL/GenBank/DDBJ databases">
        <authorList>
            <person name="Jo J.-H."/>
            <person name="Im W.-T."/>
        </authorList>
    </citation>
    <scope>NUCLEOTIDE SEQUENCE</scope>
    <source>
        <strain evidence="3">SE158</strain>
    </source>
</reference>
<name>A0ABT0RM83_9SPHN</name>
<dbReference type="InterPro" id="IPR024572">
    <property type="entry name" value="RcnB"/>
</dbReference>
<sequence>MTKLPARIGYALTFASLIALASAGDAQQRARQGTQKATTVNKAGNTNRGTRNTNVNKNTNVNVNRNVNVDRDVHVYHGNRVHAGRYAWPHGYAYGRRAVGYIMPRPFLTSAYYYSGWRALGLAAPLAGHQWVRYGEDLLLVQVATGRVVDVRYGVFD</sequence>
<organism evidence="3 4">
    <name type="scientific">Sphingomonas alba</name>
    <dbReference type="NCBI Taxonomy" id="2908208"/>
    <lineage>
        <taxon>Bacteria</taxon>
        <taxon>Pseudomonadati</taxon>
        <taxon>Pseudomonadota</taxon>
        <taxon>Alphaproteobacteria</taxon>
        <taxon>Sphingomonadales</taxon>
        <taxon>Sphingomonadaceae</taxon>
        <taxon>Sphingomonas</taxon>
    </lineage>
</organism>
<comment type="caution">
    <text evidence="3">The sequence shown here is derived from an EMBL/GenBank/DDBJ whole genome shotgun (WGS) entry which is preliminary data.</text>
</comment>
<evidence type="ECO:0000256" key="1">
    <source>
        <dbReference type="SAM" id="MobiDB-lite"/>
    </source>
</evidence>
<feature type="chain" id="PRO_5045169685" evidence="2">
    <location>
        <begin position="22"/>
        <end position="157"/>
    </location>
</feature>
<dbReference type="EMBL" id="JAMGBD010000001">
    <property type="protein sequence ID" value="MCL6683754.1"/>
    <property type="molecule type" value="Genomic_DNA"/>
</dbReference>
<dbReference type="RefSeq" id="WP_249847797.1">
    <property type="nucleotide sequence ID" value="NZ_JAMGBD010000001.1"/>
</dbReference>
<proteinExistence type="predicted"/>
<accession>A0ABT0RM83</accession>
<evidence type="ECO:0000313" key="4">
    <source>
        <dbReference type="Proteomes" id="UP001165363"/>
    </source>
</evidence>
<gene>
    <name evidence="3" type="ORF">LZ536_07555</name>
</gene>
<dbReference type="Pfam" id="PF11776">
    <property type="entry name" value="RcnB"/>
    <property type="match status" value="1"/>
</dbReference>
<evidence type="ECO:0000256" key="2">
    <source>
        <dbReference type="SAM" id="SignalP"/>
    </source>
</evidence>
<protein>
    <submittedName>
        <fullName evidence="3">RcnB family protein</fullName>
    </submittedName>
</protein>
<feature type="compositionally biased region" description="Polar residues" evidence="1">
    <location>
        <begin position="30"/>
        <end position="40"/>
    </location>
</feature>
<feature type="signal peptide" evidence="2">
    <location>
        <begin position="1"/>
        <end position="21"/>
    </location>
</feature>
<keyword evidence="4" id="KW-1185">Reference proteome</keyword>
<feature type="region of interest" description="Disordered" evidence="1">
    <location>
        <begin position="30"/>
        <end position="59"/>
    </location>
</feature>
<keyword evidence="2" id="KW-0732">Signal</keyword>
<dbReference type="Proteomes" id="UP001165363">
    <property type="component" value="Unassembled WGS sequence"/>
</dbReference>